<evidence type="ECO:0000313" key="2">
    <source>
        <dbReference type="Proteomes" id="UP000499080"/>
    </source>
</evidence>
<evidence type="ECO:0008006" key="3">
    <source>
        <dbReference type="Google" id="ProtNLM"/>
    </source>
</evidence>
<keyword evidence="2" id="KW-1185">Reference proteome</keyword>
<sequence>MDVAERVPRFNLNKFRLRKVAQKIAGISSTLLDQLERFVRPEDLDRFMLALTATFQEVYATDLKYTKRRPKTVPWWDAELEMLRNKTSALKRRFTRTLDPVVKADKKAAYKICRAKFRRTISIKRDKSWAELCREVYSLDEYALPYKICANEVCRPLVIGSIQVDGRPCTSLRESIEQIVKVLFPSDNEVLTESREQQARRLFVELYDSTNSDSHFTKTEV</sequence>
<name>A0A4Y2KXX7_ARAVE</name>
<proteinExistence type="predicted"/>
<reference evidence="1 2" key="1">
    <citation type="journal article" date="2019" name="Sci. Rep.">
        <title>Orb-weaving spider Araneus ventricosus genome elucidates the spidroin gene catalogue.</title>
        <authorList>
            <person name="Kono N."/>
            <person name="Nakamura H."/>
            <person name="Ohtoshi R."/>
            <person name="Moran D.A.P."/>
            <person name="Shinohara A."/>
            <person name="Yoshida Y."/>
            <person name="Fujiwara M."/>
            <person name="Mori M."/>
            <person name="Tomita M."/>
            <person name="Arakawa K."/>
        </authorList>
    </citation>
    <scope>NUCLEOTIDE SEQUENCE [LARGE SCALE GENOMIC DNA]</scope>
</reference>
<comment type="caution">
    <text evidence="1">The sequence shown here is derived from an EMBL/GenBank/DDBJ whole genome shotgun (WGS) entry which is preliminary data.</text>
</comment>
<dbReference type="EMBL" id="BGPR01005122">
    <property type="protein sequence ID" value="GBN06999.1"/>
    <property type="molecule type" value="Genomic_DNA"/>
</dbReference>
<dbReference type="AlphaFoldDB" id="A0A4Y2KXX7"/>
<protein>
    <recommendedName>
        <fullName evidence="3">Retrovirus-related Pol polyprotein from type-1 retrotransposable element R1</fullName>
    </recommendedName>
</protein>
<evidence type="ECO:0000313" key="1">
    <source>
        <dbReference type="EMBL" id="GBN06999.1"/>
    </source>
</evidence>
<dbReference type="Proteomes" id="UP000499080">
    <property type="component" value="Unassembled WGS sequence"/>
</dbReference>
<gene>
    <name evidence="1" type="ORF">AVEN_87475_1</name>
</gene>
<accession>A0A4Y2KXX7</accession>
<organism evidence="1 2">
    <name type="scientific">Araneus ventricosus</name>
    <name type="common">Orbweaver spider</name>
    <name type="synonym">Epeira ventricosa</name>
    <dbReference type="NCBI Taxonomy" id="182803"/>
    <lineage>
        <taxon>Eukaryota</taxon>
        <taxon>Metazoa</taxon>
        <taxon>Ecdysozoa</taxon>
        <taxon>Arthropoda</taxon>
        <taxon>Chelicerata</taxon>
        <taxon>Arachnida</taxon>
        <taxon>Araneae</taxon>
        <taxon>Araneomorphae</taxon>
        <taxon>Entelegynae</taxon>
        <taxon>Araneoidea</taxon>
        <taxon>Araneidae</taxon>
        <taxon>Araneus</taxon>
    </lineage>
</organism>